<protein>
    <submittedName>
        <fullName evidence="2">Uncharacterized protein</fullName>
    </submittedName>
</protein>
<name>A0A7S9XIA5_9CAUD</name>
<evidence type="ECO:0000256" key="1">
    <source>
        <dbReference type="SAM" id="MobiDB-lite"/>
    </source>
</evidence>
<dbReference type="Proteomes" id="UP000594422">
    <property type="component" value="Segment"/>
</dbReference>
<reference evidence="2 3" key="1">
    <citation type="submission" date="2020-10" db="EMBL/GenBank/DDBJ databases">
        <title>Novel bacteriophages targeting Providencia spp. as potential agents for phage therapy.</title>
        <authorList>
            <person name="Rakov C."/>
            <person name="Alkalay-Oren S."/>
            <person name="Coppenhagen-Glazer S."/>
            <person name="Hazan R."/>
        </authorList>
    </citation>
    <scope>NUCLEOTIDE SEQUENCE [LARGE SCALE GENOMIC DNA]</scope>
</reference>
<dbReference type="KEGG" id="vg:77951607"/>
<dbReference type="EMBL" id="MW057861">
    <property type="protein sequence ID" value="QPI18497.1"/>
    <property type="molecule type" value="Genomic_DNA"/>
</dbReference>
<feature type="compositionally biased region" description="Low complexity" evidence="1">
    <location>
        <begin position="67"/>
        <end position="116"/>
    </location>
</feature>
<evidence type="ECO:0000313" key="3">
    <source>
        <dbReference type="Proteomes" id="UP000594422"/>
    </source>
</evidence>
<proteinExistence type="predicted"/>
<feature type="compositionally biased region" description="Polar residues" evidence="1">
    <location>
        <begin position="125"/>
        <end position="142"/>
    </location>
</feature>
<accession>A0A7S9XIA5</accession>
<dbReference type="GeneID" id="77951607"/>
<keyword evidence="3" id="KW-1185">Reference proteome</keyword>
<dbReference type="RefSeq" id="YP_010675284.1">
    <property type="nucleotide sequence ID" value="NC_071001.1"/>
</dbReference>
<evidence type="ECO:0000313" key="2">
    <source>
        <dbReference type="EMBL" id="QPI18497.1"/>
    </source>
</evidence>
<organism evidence="2 3">
    <name type="scientific">Providencia phage PSTCR7</name>
    <dbReference type="NCBI Taxonomy" id="2783549"/>
    <lineage>
        <taxon>Viruses</taxon>
        <taxon>Duplodnaviria</taxon>
        <taxon>Heunggongvirae</taxon>
        <taxon>Uroviricota</taxon>
        <taxon>Caudoviricetes</taxon>
        <taxon>Craquatrovirus</taxon>
        <taxon>Craquatrovirus PSTCR7</taxon>
    </lineage>
</organism>
<feature type="region of interest" description="Disordered" evidence="1">
    <location>
        <begin position="65"/>
        <end position="156"/>
    </location>
</feature>
<sequence length="215" mass="23891">MQESNIKRYTNASNARRALSKIGKYAREAHKTLIKHDVSINSYYFVTKEAEKVQKDAEKLAKYQEKLSASDQLSASDSASAPKMESASKSASKPSPAKADNSEAAAAQAMIEQPAPVTTAKAPSLAQQIVQRTKQQPAVSKTTTKRPPAETRNGVRKPMRGLCADVWSALTALYESNHIVPTMQDVRRLTAENNWNINNATIEFYGWRKFYNLKK</sequence>